<evidence type="ECO:0000256" key="1">
    <source>
        <dbReference type="ARBA" id="ARBA00007118"/>
    </source>
</evidence>
<evidence type="ECO:0000313" key="5">
    <source>
        <dbReference type="Proteomes" id="UP000578112"/>
    </source>
</evidence>
<organism evidence="4 5">
    <name type="scientific">Actinoplanes digitatis</name>
    <dbReference type="NCBI Taxonomy" id="1868"/>
    <lineage>
        <taxon>Bacteria</taxon>
        <taxon>Bacillati</taxon>
        <taxon>Actinomycetota</taxon>
        <taxon>Actinomycetes</taxon>
        <taxon>Micromonosporales</taxon>
        <taxon>Micromonosporaceae</taxon>
        <taxon>Actinoplanes</taxon>
    </lineage>
</organism>
<evidence type="ECO:0000256" key="2">
    <source>
        <dbReference type="ARBA" id="ARBA00023002"/>
    </source>
</evidence>
<proteinExistence type="inferred from homology"/>
<comment type="caution">
    <text evidence="4">The sequence shown here is derived from an EMBL/GenBank/DDBJ whole genome shotgun (WGS) entry which is preliminary data.</text>
</comment>
<dbReference type="Proteomes" id="UP000578112">
    <property type="component" value="Unassembled WGS sequence"/>
</dbReference>
<protein>
    <submittedName>
        <fullName evidence="4">Nitroreductase</fullName>
    </submittedName>
</protein>
<dbReference type="Gene3D" id="3.40.109.10">
    <property type="entry name" value="NADH Oxidase"/>
    <property type="match status" value="1"/>
</dbReference>
<reference evidence="4 5" key="1">
    <citation type="submission" date="2020-08" db="EMBL/GenBank/DDBJ databases">
        <title>Sequencing the genomes of 1000 actinobacteria strains.</title>
        <authorList>
            <person name="Klenk H.-P."/>
        </authorList>
    </citation>
    <scope>NUCLEOTIDE SEQUENCE [LARGE SCALE GENOMIC DNA]</scope>
    <source>
        <strain evidence="4 5">DSM 43149</strain>
    </source>
</reference>
<gene>
    <name evidence="4" type="ORF">BJ971_001566</name>
</gene>
<accession>A0A7W7HUJ4</accession>
<sequence>MDVYRAVRTRQSIRGFTDQPVPREVLERVLAAAADAPSGSNMQPWNVYVVTGDPLARLKRTVADRVAAGGSGDSREFATYPSELRAPYVERMAALGGSSTAHTVSRARM</sequence>
<dbReference type="GO" id="GO:0016491">
    <property type="term" value="F:oxidoreductase activity"/>
    <property type="evidence" value="ECO:0007669"/>
    <property type="project" value="UniProtKB-KW"/>
</dbReference>
<comment type="similarity">
    <text evidence="1">Belongs to the nitroreductase family.</text>
</comment>
<keyword evidence="5" id="KW-1185">Reference proteome</keyword>
<evidence type="ECO:0000313" key="4">
    <source>
        <dbReference type="EMBL" id="MBB4761010.1"/>
    </source>
</evidence>
<dbReference type="InterPro" id="IPR000415">
    <property type="entry name" value="Nitroreductase-like"/>
</dbReference>
<dbReference type="Pfam" id="PF00881">
    <property type="entry name" value="Nitroreductase"/>
    <property type="match status" value="1"/>
</dbReference>
<dbReference type="PANTHER" id="PTHR43673">
    <property type="entry name" value="NAD(P)H NITROREDUCTASE YDGI-RELATED"/>
    <property type="match status" value="1"/>
</dbReference>
<evidence type="ECO:0000259" key="3">
    <source>
        <dbReference type="Pfam" id="PF00881"/>
    </source>
</evidence>
<dbReference type="SUPFAM" id="SSF55469">
    <property type="entry name" value="FMN-dependent nitroreductase-like"/>
    <property type="match status" value="1"/>
</dbReference>
<dbReference type="EMBL" id="JACHNH010000001">
    <property type="protein sequence ID" value="MBB4761010.1"/>
    <property type="molecule type" value="Genomic_DNA"/>
</dbReference>
<dbReference type="RefSeq" id="WP_203709405.1">
    <property type="nucleotide sequence ID" value="NZ_BOMK01000037.1"/>
</dbReference>
<name>A0A7W7HUJ4_9ACTN</name>
<dbReference type="PANTHER" id="PTHR43673:SF10">
    <property type="entry name" value="NADH DEHYDROGENASE_NAD(P)H NITROREDUCTASE XCC3605-RELATED"/>
    <property type="match status" value="1"/>
</dbReference>
<dbReference type="AlphaFoldDB" id="A0A7W7HUJ4"/>
<dbReference type="InterPro" id="IPR029479">
    <property type="entry name" value="Nitroreductase"/>
</dbReference>
<keyword evidence="2" id="KW-0560">Oxidoreductase</keyword>
<feature type="domain" description="Nitroreductase" evidence="3">
    <location>
        <begin position="7"/>
        <end position="72"/>
    </location>
</feature>